<reference evidence="1" key="1">
    <citation type="journal article" date="2014" name="Int. J. Syst. Evol. Microbiol.">
        <title>Complete genome sequence of Corynebacterium casei LMG S-19264T (=DSM 44701T), isolated from a smear-ripened cheese.</title>
        <authorList>
            <consortium name="US DOE Joint Genome Institute (JGI-PGF)"/>
            <person name="Walter F."/>
            <person name="Albersmeier A."/>
            <person name="Kalinowski J."/>
            <person name="Ruckert C."/>
        </authorList>
    </citation>
    <scope>NUCLEOTIDE SEQUENCE</scope>
    <source>
        <strain evidence="1">CGMCC 1.6333</strain>
    </source>
</reference>
<reference evidence="1" key="2">
    <citation type="submission" date="2020-09" db="EMBL/GenBank/DDBJ databases">
        <authorList>
            <person name="Sun Q."/>
            <person name="Zhou Y."/>
        </authorList>
    </citation>
    <scope>NUCLEOTIDE SEQUENCE</scope>
    <source>
        <strain evidence="1">CGMCC 1.6333</strain>
    </source>
</reference>
<evidence type="ECO:0008006" key="3">
    <source>
        <dbReference type="Google" id="ProtNLM"/>
    </source>
</evidence>
<keyword evidence="2" id="KW-1185">Reference proteome</keyword>
<dbReference type="InterPro" id="IPR007497">
    <property type="entry name" value="SIMPL/DUF541"/>
</dbReference>
<protein>
    <recommendedName>
        <fullName evidence="3">DUF541 domain-containing protein</fullName>
    </recommendedName>
</protein>
<organism evidence="1 2">
    <name type="scientific">Paraliobacillus quinghaiensis</name>
    <dbReference type="NCBI Taxonomy" id="470815"/>
    <lineage>
        <taxon>Bacteria</taxon>
        <taxon>Bacillati</taxon>
        <taxon>Bacillota</taxon>
        <taxon>Bacilli</taxon>
        <taxon>Bacillales</taxon>
        <taxon>Bacillaceae</taxon>
        <taxon>Paraliobacillus</taxon>
    </lineage>
</organism>
<dbReference type="RefSeq" id="WP_117152583.1">
    <property type="nucleotide sequence ID" value="NZ_BMLG01000001.1"/>
</dbReference>
<dbReference type="InterPro" id="IPR052022">
    <property type="entry name" value="26kDa_periplasmic_antigen"/>
</dbReference>
<dbReference type="Pfam" id="PF04402">
    <property type="entry name" value="SIMPL"/>
    <property type="match status" value="1"/>
</dbReference>
<sequence>MYNPPVHQTSNLNNRSINVYGNSQILMIPNISEIQLGVVTEGVELKLAQQENARIIQQIIQSLINLGIIQENIQTVDFTIYPRYDFVDGIQQLKGYQVTHLLSVTIEKLDQTGLVIDTAVLNGANRVSNITFTVKNKDMYYQQALKKALKDSVTKAQTIANTMRLNLDPTPVKISEQIIERPSTPFRIASSEVVGGISTPIQPGQLKIEAKVEVEFQFVS</sequence>
<dbReference type="Gene3D" id="3.30.70.2970">
    <property type="entry name" value="Protein of unknown function (DUF541), domain 2"/>
    <property type="match status" value="1"/>
</dbReference>
<dbReference type="Gene3D" id="3.30.110.170">
    <property type="entry name" value="Protein of unknown function (DUF541), domain 1"/>
    <property type="match status" value="1"/>
</dbReference>
<dbReference type="PANTHER" id="PTHR34387:SF1">
    <property type="entry name" value="PERIPLASMIC IMMUNOGENIC PROTEIN"/>
    <property type="match status" value="1"/>
</dbReference>
<dbReference type="Proteomes" id="UP000618460">
    <property type="component" value="Unassembled WGS sequence"/>
</dbReference>
<dbReference type="GO" id="GO:0006974">
    <property type="term" value="P:DNA damage response"/>
    <property type="evidence" value="ECO:0007669"/>
    <property type="project" value="TreeGrafter"/>
</dbReference>
<dbReference type="AlphaFoldDB" id="A0A917TDJ5"/>
<name>A0A917TDJ5_9BACI</name>
<dbReference type="EMBL" id="BMLG01000001">
    <property type="protein sequence ID" value="GGM18756.1"/>
    <property type="molecule type" value="Genomic_DNA"/>
</dbReference>
<gene>
    <name evidence="1" type="ORF">GCM10011351_00720</name>
</gene>
<accession>A0A917TDJ5</accession>
<dbReference type="OrthoDB" id="9785192at2"/>
<evidence type="ECO:0000313" key="1">
    <source>
        <dbReference type="EMBL" id="GGM18756.1"/>
    </source>
</evidence>
<proteinExistence type="predicted"/>
<comment type="caution">
    <text evidence="1">The sequence shown here is derived from an EMBL/GenBank/DDBJ whole genome shotgun (WGS) entry which is preliminary data.</text>
</comment>
<evidence type="ECO:0000313" key="2">
    <source>
        <dbReference type="Proteomes" id="UP000618460"/>
    </source>
</evidence>
<dbReference type="PANTHER" id="PTHR34387">
    <property type="entry name" value="SLR1258 PROTEIN"/>
    <property type="match status" value="1"/>
</dbReference>